<dbReference type="AlphaFoldDB" id="A0A2Z6I8B1"/>
<evidence type="ECO:0000313" key="2">
    <source>
        <dbReference type="Proteomes" id="UP000271003"/>
    </source>
</evidence>
<keyword evidence="2" id="KW-1185">Reference proteome</keyword>
<proteinExistence type="predicted"/>
<accession>A0A2Z6I8B1</accession>
<evidence type="ECO:0000313" key="1">
    <source>
        <dbReference type="EMBL" id="BBF22629.1"/>
    </source>
</evidence>
<dbReference type="RefSeq" id="WP_123957627.1">
    <property type="nucleotide sequence ID" value="NZ_AP018786.1"/>
</dbReference>
<gene>
    <name evidence="1" type="ORF">SUTMEG_05200</name>
</gene>
<dbReference type="EMBL" id="AP018786">
    <property type="protein sequence ID" value="BBF22629.1"/>
    <property type="molecule type" value="Genomic_DNA"/>
</dbReference>
<dbReference type="OrthoDB" id="9154230at2"/>
<reference evidence="1 2" key="1">
    <citation type="journal article" date="2018" name="Int. J. Syst. Evol. Microbiol.">
        <title>Mesosutterella multiformis gen. nov., sp. nov., a member of the family Sutterellaceae and Sutterella megalosphaeroides sp. nov., isolated from human faeces.</title>
        <authorList>
            <person name="Sakamoto M."/>
            <person name="Ikeyama N."/>
            <person name="Kunihiro T."/>
            <person name="Iino T."/>
            <person name="Yuki M."/>
            <person name="Ohkuma M."/>
        </authorList>
    </citation>
    <scope>NUCLEOTIDE SEQUENCE [LARGE SCALE GENOMIC DNA]</scope>
    <source>
        <strain evidence="1 2">6FBBBH3</strain>
    </source>
</reference>
<dbReference type="InterPro" id="IPR014710">
    <property type="entry name" value="RmlC-like_jellyroll"/>
</dbReference>
<dbReference type="KEGG" id="sutt:SUTMEG_05200"/>
<dbReference type="Proteomes" id="UP000271003">
    <property type="component" value="Chromosome"/>
</dbReference>
<protein>
    <recommendedName>
        <fullName evidence="3">HTH crp-type domain-containing protein</fullName>
    </recommendedName>
</protein>
<dbReference type="Gene3D" id="2.60.120.10">
    <property type="entry name" value="Jelly Rolls"/>
    <property type="match status" value="1"/>
</dbReference>
<organism evidence="1 2">
    <name type="scientific">Sutterella megalosphaeroides</name>
    <dbReference type="NCBI Taxonomy" id="2494234"/>
    <lineage>
        <taxon>Bacteria</taxon>
        <taxon>Pseudomonadati</taxon>
        <taxon>Pseudomonadota</taxon>
        <taxon>Betaproteobacteria</taxon>
        <taxon>Burkholderiales</taxon>
        <taxon>Sutterellaceae</taxon>
        <taxon>Sutterella</taxon>
    </lineage>
</organism>
<sequence length="304" mass="33239">MPNPTVSPIRSGASMLAALLDQRFDADASSRPSAVAPELRLASDPVMPWVTPKVPRVLADLMREVGRTVELDAGAYVFPPQTSFGALVLLTDGLGARAFGSPLNQKASAIALSIPGRILGGNHCFWSERPGIGRYVTLTPARVVFAPRAALKARLRAEPELLELAAAELDLCLQSDRIGFGAIALLSVRMRLLLWALTWGLVYGELAGDRVRIAPSLPVELLASVVSANVSQVKRDLALLRDAGDWKRTDTGIDVRAALFDEPWQWLRRSEEHVSLHPRPADWRVLFKTPRRRLEAELSGRPVP</sequence>
<name>A0A2Z6I8B1_9BURK</name>
<evidence type="ECO:0008006" key="3">
    <source>
        <dbReference type="Google" id="ProtNLM"/>
    </source>
</evidence>